<evidence type="ECO:0000256" key="1">
    <source>
        <dbReference type="SAM" id="MobiDB-lite"/>
    </source>
</evidence>
<feature type="compositionally biased region" description="Basic and acidic residues" evidence="1">
    <location>
        <begin position="25"/>
        <end position="38"/>
    </location>
</feature>
<dbReference type="Pfam" id="PF00536">
    <property type="entry name" value="SAM_1"/>
    <property type="match status" value="1"/>
</dbReference>
<feature type="compositionally biased region" description="Polar residues" evidence="1">
    <location>
        <begin position="1"/>
        <end position="12"/>
    </location>
</feature>
<evidence type="ECO:0000313" key="3">
    <source>
        <dbReference type="EMBL" id="CAE8600579.1"/>
    </source>
</evidence>
<dbReference type="Proteomes" id="UP000654075">
    <property type="component" value="Unassembled WGS sequence"/>
</dbReference>
<feature type="non-terminal residue" evidence="3">
    <location>
        <position position="276"/>
    </location>
</feature>
<reference evidence="3" key="1">
    <citation type="submission" date="2021-02" db="EMBL/GenBank/DDBJ databases">
        <authorList>
            <person name="Dougan E. K."/>
            <person name="Rhodes N."/>
            <person name="Thang M."/>
            <person name="Chan C."/>
        </authorList>
    </citation>
    <scope>NUCLEOTIDE SEQUENCE</scope>
</reference>
<dbReference type="CDD" id="cd09487">
    <property type="entry name" value="SAM_superfamily"/>
    <property type="match status" value="1"/>
</dbReference>
<evidence type="ECO:0000259" key="2">
    <source>
        <dbReference type="PROSITE" id="PS50105"/>
    </source>
</evidence>
<keyword evidence="4" id="KW-1185">Reference proteome</keyword>
<name>A0A813ES42_POLGL</name>
<protein>
    <recommendedName>
        <fullName evidence="2">SAM domain-containing protein</fullName>
    </recommendedName>
</protein>
<dbReference type="EMBL" id="CAJNNV010012278">
    <property type="protein sequence ID" value="CAE8600579.1"/>
    <property type="molecule type" value="Genomic_DNA"/>
</dbReference>
<dbReference type="PROSITE" id="PS50105">
    <property type="entry name" value="SAM_DOMAIN"/>
    <property type="match status" value="1"/>
</dbReference>
<evidence type="ECO:0000313" key="4">
    <source>
        <dbReference type="Proteomes" id="UP000654075"/>
    </source>
</evidence>
<feature type="domain" description="SAM" evidence="2">
    <location>
        <begin position="134"/>
        <end position="198"/>
    </location>
</feature>
<feature type="region of interest" description="Disordered" evidence="1">
    <location>
        <begin position="217"/>
        <end position="276"/>
    </location>
</feature>
<organism evidence="3 4">
    <name type="scientific">Polarella glacialis</name>
    <name type="common">Dinoflagellate</name>
    <dbReference type="NCBI Taxonomy" id="89957"/>
    <lineage>
        <taxon>Eukaryota</taxon>
        <taxon>Sar</taxon>
        <taxon>Alveolata</taxon>
        <taxon>Dinophyceae</taxon>
        <taxon>Suessiales</taxon>
        <taxon>Suessiaceae</taxon>
        <taxon>Polarella</taxon>
    </lineage>
</organism>
<sequence length="276" mass="29977">VQQLIQQLQSKATAAALTPVPRRRPSPEARLRPKEREASLPPPEEQELPSAKPQPSQEANGGLSPGSHRGGNAWENSATMQDQMEELENRCRKAEEDLEDAPSLERGELVSDRGSVALRRTLSGEDPQMDWAAWSPNDVGDWVESLIGFGTGEVFRQREVDGPTLMALTDRDLAEALGIADSLHRAKLIGHLRLRQRNSFSWQQQLRQQQQLGDPVAAWPEAPLPGTAALQTSAPARASASPSPAAGASEEAELELLLFGPGPETSRERPASAQSQ</sequence>
<dbReference type="AlphaFoldDB" id="A0A813ES42"/>
<gene>
    <name evidence="3" type="ORF">PGLA1383_LOCUS18894</name>
</gene>
<dbReference type="InterPro" id="IPR013761">
    <property type="entry name" value="SAM/pointed_sf"/>
</dbReference>
<dbReference type="SUPFAM" id="SSF47769">
    <property type="entry name" value="SAM/Pointed domain"/>
    <property type="match status" value="1"/>
</dbReference>
<feature type="non-terminal residue" evidence="3">
    <location>
        <position position="1"/>
    </location>
</feature>
<dbReference type="OrthoDB" id="10049949at2759"/>
<dbReference type="SMART" id="SM00454">
    <property type="entry name" value="SAM"/>
    <property type="match status" value="1"/>
</dbReference>
<dbReference type="Gene3D" id="1.10.150.50">
    <property type="entry name" value="Transcription Factor, Ets-1"/>
    <property type="match status" value="1"/>
</dbReference>
<feature type="region of interest" description="Disordered" evidence="1">
    <location>
        <begin position="1"/>
        <end position="79"/>
    </location>
</feature>
<comment type="caution">
    <text evidence="3">The sequence shown here is derived from an EMBL/GenBank/DDBJ whole genome shotgun (WGS) entry which is preliminary data.</text>
</comment>
<dbReference type="InterPro" id="IPR001660">
    <property type="entry name" value="SAM"/>
</dbReference>
<feature type="compositionally biased region" description="Low complexity" evidence="1">
    <location>
        <begin position="233"/>
        <end position="264"/>
    </location>
</feature>
<proteinExistence type="predicted"/>
<accession>A0A813ES42</accession>